<comment type="caution">
    <text evidence="1">The sequence shown here is derived from an EMBL/GenBank/DDBJ whole genome shotgun (WGS) entry which is preliminary data.</text>
</comment>
<dbReference type="Proteomes" id="UP001234178">
    <property type="component" value="Unassembled WGS sequence"/>
</dbReference>
<evidence type="ECO:0000313" key="2">
    <source>
        <dbReference type="Proteomes" id="UP001234178"/>
    </source>
</evidence>
<dbReference type="EMBL" id="JAOYFB010000039">
    <property type="protein sequence ID" value="KAK4030075.1"/>
    <property type="molecule type" value="Genomic_DNA"/>
</dbReference>
<sequence length="79" mass="9017">MNKLQTDPFYENFCKDRPETHVRTSGIDYLVRTSANISKTVRLRQIPTPPGVATMYRMACLDLIIHGHSKNKLGESLLK</sequence>
<gene>
    <name evidence="1" type="ORF">OUZ56_023033</name>
</gene>
<proteinExistence type="predicted"/>
<evidence type="ECO:0000313" key="1">
    <source>
        <dbReference type="EMBL" id="KAK4030075.1"/>
    </source>
</evidence>
<organism evidence="1 2">
    <name type="scientific">Daphnia magna</name>
    <dbReference type="NCBI Taxonomy" id="35525"/>
    <lineage>
        <taxon>Eukaryota</taxon>
        <taxon>Metazoa</taxon>
        <taxon>Ecdysozoa</taxon>
        <taxon>Arthropoda</taxon>
        <taxon>Crustacea</taxon>
        <taxon>Branchiopoda</taxon>
        <taxon>Diplostraca</taxon>
        <taxon>Cladocera</taxon>
        <taxon>Anomopoda</taxon>
        <taxon>Daphniidae</taxon>
        <taxon>Daphnia</taxon>
    </lineage>
</organism>
<accession>A0ABR0AY97</accession>
<name>A0ABR0AY97_9CRUS</name>
<keyword evidence="2" id="KW-1185">Reference proteome</keyword>
<protein>
    <submittedName>
        <fullName evidence="1">Uncharacterized protein</fullName>
    </submittedName>
</protein>
<reference evidence="1 2" key="1">
    <citation type="journal article" date="2023" name="Nucleic Acids Res.">
        <title>The hologenome of Daphnia magna reveals possible DNA methylation and microbiome-mediated evolution of the host genome.</title>
        <authorList>
            <person name="Chaturvedi A."/>
            <person name="Li X."/>
            <person name="Dhandapani V."/>
            <person name="Marshall H."/>
            <person name="Kissane S."/>
            <person name="Cuenca-Cambronero M."/>
            <person name="Asole G."/>
            <person name="Calvet F."/>
            <person name="Ruiz-Romero M."/>
            <person name="Marangio P."/>
            <person name="Guigo R."/>
            <person name="Rago D."/>
            <person name="Mirbahai L."/>
            <person name="Eastwood N."/>
            <person name="Colbourne J.K."/>
            <person name="Zhou J."/>
            <person name="Mallon E."/>
            <person name="Orsini L."/>
        </authorList>
    </citation>
    <scope>NUCLEOTIDE SEQUENCE [LARGE SCALE GENOMIC DNA]</scope>
    <source>
        <strain evidence="1">LRV0_1</strain>
    </source>
</reference>